<dbReference type="EMBL" id="JABBWK010000471">
    <property type="protein sequence ID" value="KAG1883879.1"/>
    <property type="molecule type" value="Genomic_DNA"/>
</dbReference>
<dbReference type="GeneID" id="64672388"/>
<protein>
    <submittedName>
        <fullName evidence="2">Uncharacterized protein</fullName>
    </submittedName>
</protein>
<dbReference type="AlphaFoldDB" id="A0AAD4HAQ0"/>
<dbReference type="Proteomes" id="UP001195769">
    <property type="component" value="Unassembled WGS sequence"/>
</dbReference>
<keyword evidence="3" id="KW-1185">Reference proteome</keyword>
<name>A0AAD4HAQ0_9AGAM</name>
<evidence type="ECO:0000313" key="2">
    <source>
        <dbReference type="EMBL" id="KAG1883879.1"/>
    </source>
</evidence>
<gene>
    <name evidence="2" type="ORF">F5891DRAFT_990595</name>
</gene>
<feature type="compositionally biased region" description="Low complexity" evidence="1">
    <location>
        <begin position="496"/>
        <end position="505"/>
    </location>
</feature>
<evidence type="ECO:0000256" key="1">
    <source>
        <dbReference type="SAM" id="MobiDB-lite"/>
    </source>
</evidence>
<feature type="region of interest" description="Disordered" evidence="1">
    <location>
        <begin position="496"/>
        <end position="545"/>
    </location>
</feature>
<feature type="compositionally biased region" description="Acidic residues" evidence="1">
    <location>
        <begin position="535"/>
        <end position="545"/>
    </location>
</feature>
<proteinExistence type="predicted"/>
<dbReference type="RefSeq" id="XP_041216201.1">
    <property type="nucleotide sequence ID" value="XM_041378090.1"/>
</dbReference>
<organism evidence="2 3">
    <name type="scientific">Suillus fuscotomentosus</name>
    <dbReference type="NCBI Taxonomy" id="1912939"/>
    <lineage>
        <taxon>Eukaryota</taxon>
        <taxon>Fungi</taxon>
        <taxon>Dikarya</taxon>
        <taxon>Basidiomycota</taxon>
        <taxon>Agaricomycotina</taxon>
        <taxon>Agaricomycetes</taxon>
        <taxon>Agaricomycetidae</taxon>
        <taxon>Boletales</taxon>
        <taxon>Suillineae</taxon>
        <taxon>Suillaceae</taxon>
        <taxon>Suillus</taxon>
    </lineage>
</organism>
<accession>A0AAD4HAQ0</accession>
<sequence>MPPKKTDKRSKVSKLPKQKAKVGAIFSGISRAAPCSTDIGSMVNVIGGPSRSLSVSNLLGQDRILQEEQNVFKYPAPGPVQTEANEISSPIVQLGTFCHFCCDQTNSPYSHECPICSRIGQGKDKPLRYAFIGFGKRKKAKMAWPMAIVNLNLESMKDDYLANTVTLEMQNHYRTFQNNASPNDITSCLTFTILVFQLYYTTLHMRGGAHQSESKKLAPGVEFITRNLKAGYPPNVFLLVDTHSDEFTGMLQHTGGHTGGTSTTITEILMAYLGERFLAMMRESSALARGNKTVVKTINGSDHWCNLTAGSRGGWRGLIMVSCGPAIRQFSRLRGGIRRIGHVTIHDFHCNIGVFGGTDVWPTMCEILISSNDFLDYTTAVLVFANTVDNKKVAECRQISKDIPATRAFGYEFKSCPTPKCQPVPADMRVHNKGQKVQLRCSLCKWRSSWVKNHEGNKHFHQVSRSRAPQLFWHHFPASTDLQNFFVEITNAERAQASASASGGQSTKGWEKKGKSKRQGGIAMEIEQDSHMADYDSDDESMVFD</sequence>
<comment type="caution">
    <text evidence="2">The sequence shown here is derived from an EMBL/GenBank/DDBJ whole genome shotgun (WGS) entry which is preliminary data.</text>
</comment>
<evidence type="ECO:0000313" key="3">
    <source>
        <dbReference type="Proteomes" id="UP001195769"/>
    </source>
</evidence>
<reference evidence="2" key="1">
    <citation type="journal article" date="2020" name="New Phytol.">
        <title>Comparative genomics reveals dynamic genome evolution in host specialist ectomycorrhizal fungi.</title>
        <authorList>
            <person name="Lofgren L.A."/>
            <person name="Nguyen N.H."/>
            <person name="Vilgalys R."/>
            <person name="Ruytinx J."/>
            <person name="Liao H.L."/>
            <person name="Branco S."/>
            <person name="Kuo A."/>
            <person name="LaButti K."/>
            <person name="Lipzen A."/>
            <person name="Andreopoulos W."/>
            <person name="Pangilinan J."/>
            <person name="Riley R."/>
            <person name="Hundley H."/>
            <person name="Na H."/>
            <person name="Barry K."/>
            <person name="Grigoriev I.V."/>
            <person name="Stajich J.E."/>
            <person name="Kennedy P.G."/>
        </authorList>
    </citation>
    <scope>NUCLEOTIDE SEQUENCE</scope>
    <source>
        <strain evidence="2">FC203</strain>
    </source>
</reference>